<feature type="chain" id="PRO_5043865744" description="ZW10 interactor" evidence="2">
    <location>
        <begin position="30"/>
        <end position="335"/>
    </location>
</feature>
<feature type="coiled-coil region" evidence="1">
    <location>
        <begin position="76"/>
        <end position="142"/>
    </location>
</feature>
<dbReference type="InterPro" id="IPR029092">
    <property type="entry name" value="Zwint-1"/>
</dbReference>
<keyword evidence="4" id="KW-1185">Reference proteome</keyword>
<dbReference type="Pfam" id="PF15556">
    <property type="entry name" value="Zwint"/>
    <property type="match status" value="1"/>
</dbReference>
<evidence type="ECO:0008006" key="5">
    <source>
        <dbReference type="Google" id="ProtNLM"/>
    </source>
</evidence>
<sequence>MERRRKQKMLCSQLQVLQLLLGFLQEADTANWEETSPELLSQEVEEMKKKWKSLKTEYKKTVTEVEELIPQLLEKIQLVQQKKTQLEVALQQYQIQAAKRQQHLKEVFQKQQLVIQKCQIHIEQLKDEIQKLEQSADCWMQTVSRDTTLASLQNTLQGMSLVSVGDQELVLDLNVRNKCEIAPLRVTLHWTSEGEFQVEVREDMDYVGSVNHNRLRTVDSMLRLPPELQRGATSHITPIILELQCWYQSYASLLKEMKDLHERFAIDWLPTERKLLFLKGKKQYSLAIEPGYPTSGGISLLGAEPCNTSDFKPPLEKPSLSDWLEYLQSCPDVIG</sequence>
<keyword evidence="2" id="KW-0732">Signal</keyword>
<dbReference type="PANTHER" id="PTHR31504:SF1">
    <property type="entry name" value="ZW10 INTERACTOR"/>
    <property type="match status" value="1"/>
</dbReference>
<protein>
    <recommendedName>
        <fullName evidence="5">ZW10 interactor</fullName>
    </recommendedName>
</protein>
<proteinExistence type="predicted"/>
<dbReference type="AlphaFoldDB" id="A0AAV6ZUD7"/>
<dbReference type="PANTHER" id="PTHR31504">
    <property type="entry name" value="ZW10 INTERACTOR ZWINT"/>
    <property type="match status" value="1"/>
</dbReference>
<dbReference type="GO" id="GO:0000776">
    <property type="term" value="C:kinetochore"/>
    <property type="evidence" value="ECO:0007669"/>
    <property type="project" value="InterPro"/>
</dbReference>
<evidence type="ECO:0000256" key="2">
    <source>
        <dbReference type="SAM" id="SignalP"/>
    </source>
</evidence>
<evidence type="ECO:0000256" key="1">
    <source>
        <dbReference type="SAM" id="Coils"/>
    </source>
</evidence>
<name>A0AAV6ZUD7_ENGPU</name>
<dbReference type="Proteomes" id="UP000824782">
    <property type="component" value="Unassembled WGS sequence"/>
</dbReference>
<evidence type="ECO:0000313" key="4">
    <source>
        <dbReference type="Proteomes" id="UP000824782"/>
    </source>
</evidence>
<evidence type="ECO:0000313" key="3">
    <source>
        <dbReference type="EMBL" id="KAG8549923.1"/>
    </source>
</evidence>
<organism evidence="3 4">
    <name type="scientific">Engystomops pustulosus</name>
    <name type="common">Tungara frog</name>
    <name type="synonym">Physalaemus pustulosus</name>
    <dbReference type="NCBI Taxonomy" id="76066"/>
    <lineage>
        <taxon>Eukaryota</taxon>
        <taxon>Metazoa</taxon>
        <taxon>Chordata</taxon>
        <taxon>Craniata</taxon>
        <taxon>Vertebrata</taxon>
        <taxon>Euteleostomi</taxon>
        <taxon>Amphibia</taxon>
        <taxon>Batrachia</taxon>
        <taxon>Anura</taxon>
        <taxon>Neobatrachia</taxon>
        <taxon>Hyloidea</taxon>
        <taxon>Leptodactylidae</taxon>
        <taxon>Leiuperinae</taxon>
        <taxon>Engystomops</taxon>
    </lineage>
</organism>
<reference evidence="3" key="1">
    <citation type="thesis" date="2020" institute="ProQuest LLC" country="789 East Eisenhower Parkway, Ann Arbor, MI, USA">
        <title>Comparative Genomics and Chromosome Evolution.</title>
        <authorList>
            <person name="Mudd A.B."/>
        </authorList>
    </citation>
    <scope>NUCLEOTIDE SEQUENCE</scope>
    <source>
        <strain evidence="3">237g6f4</strain>
        <tissue evidence="3">Blood</tissue>
    </source>
</reference>
<feature type="signal peptide" evidence="2">
    <location>
        <begin position="1"/>
        <end position="29"/>
    </location>
</feature>
<keyword evidence="1" id="KW-0175">Coiled coil</keyword>
<accession>A0AAV6ZUD7</accession>
<comment type="caution">
    <text evidence="3">The sequence shown here is derived from an EMBL/GenBank/DDBJ whole genome shotgun (WGS) entry which is preliminary data.</text>
</comment>
<dbReference type="EMBL" id="WNYA01000116">
    <property type="protein sequence ID" value="KAG8549923.1"/>
    <property type="molecule type" value="Genomic_DNA"/>
</dbReference>
<gene>
    <name evidence="3" type="ORF">GDO81_018804</name>
</gene>